<feature type="signal peptide" evidence="2">
    <location>
        <begin position="1"/>
        <end position="27"/>
    </location>
</feature>
<keyword evidence="1" id="KW-0479">Metal-binding</keyword>
<dbReference type="Gene3D" id="3.10.180.10">
    <property type="entry name" value="2,3-Dihydroxybiphenyl 1,2-Dioxygenase, domain 1"/>
    <property type="match status" value="1"/>
</dbReference>
<sequence>MQPKGLKKLIAVILTTTGLTASTSLFAIANQNQPKINSQADMGLETLEIYNVAISVPNIDESVRWYSDKLSFKLQSRRQVSTGIEIALMEKNGFFIDLIKIPNQRNLEGKPKKPPAHLEVIGIRNMVFYVNDLKAANAQLKAKGVPLIWESRYIPEIGTSITNFRDNNGNLIAIWERQK</sequence>
<proteinExistence type="predicted"/>
<keyword evidence="5" id="KW-1185">Reference proteome</keyword>
<accession>A0ABR8DZH0</accession>
<organism evidence="4 5">
    <name type="scientific">Nostoc flagelliforme FACHB-838</name>
    <dbReference type="NCBI Taxonomy" id="2692904"/>
    <lineage>
        <taxon>Bacteria</taxon>
        <taxon>Bacillati</taxon>
        <taxon>Cyanobacteriota</taxon>
        <taxon>Cyanophyceae</taxon>
        <taxon>Nostocales</taxon>
        <taxon>Nostocaceae</taxon>
        <taxon>Nostoc</taxon>
    </lineage>
</organism>
<dbReference type="InterPro" id="IPR029068">
    <property type="entry name" value="Glyas_Bleomycin-R_OHBP_Dase"/>
</dbReference>
<dbReference type="PROSITE" id="PS51819">
    <property type="entry name" value="VOC"/>
    <property type="match status" value="1"/>
</dbReference>
<feature type="domain" description="VOC" evidence="3">
    <location>
        <begin position="48"/>
        <end position="177"/>
    </location>
</feature>
<evidence type="ECO:0000256" key="2">
    <source>
        <dbReference type="SAM" id="SignalP"/>
    </source>
</evidence>
<dbReference type="SUPFAM" id="SSF54593">
    <property type="entry name" value="Glyoxalase/Bleomycin resistance protein/Dihydroxybiphenyl dioxygenase"/>
    <property type="match status" value="1"/>
</dbReference>
<name>A0ABR8DZH0_9NOSO</name>
<gene>
    <name evidence="4" type="ORF">H6G97_37730</name>
</gene>
<dbReference type="Proteomes" id="UP000623440">
    <property type="component" value="Unassembled WGS sequence"/>
</dbReference>
<dbReference type="InterPro" id="IPR037523">
    <property type="entry name" value="VOC_core"/>
</dbReference>
<dbReference type="InterPro" id="IPR051785">
    <property type="entry name" value="MMCE/EMCE_epimerase"/>
</dbReference>
<dbReference type="InterPro" id="IPR004360">
    <property type="entry name" value="Glyas_Fos-R_dOase_dom"/>
</dbReference>
<comment type="caution">
    <text evidence="4">The sequence shown here is derived from an EMBL/GenBank/DDBJ whole genome shotgun (WGS) entry which is preliminary data.</text>
</comment>
<dbReference type="PANTHER" id="PTHR43048:SF3">
    <property type="entry name" value="METHYLMALONYL-COA EPIMERASE, MITOCHONDRIAL"/>
    <property type="match status" value="1"/>
</dbReference>
<dbReference type="RefSeq" id="WP_190945756.1">
    <property type="nucleotide sequence ID" value="NZ_JACJSI010000206.1"/>
</dbReference>
<protein>
    <submittedName>
        <fullName evidence="4">VOC family protein</fullName>
    </submittedName>
</protein>
<evidence type="ECO:0000313" key="5">
    <source>
        <dbReference type="Proteomes" id="UP000623440"/>
    </source>
</evidence>
<evidence type="ECO:0000313" key="4">
    <source>
        <dbReference type="EMBL" id="MBD2534877.1"/>
    </source>
</evidence>
<dbReference type="EMBL" id="JACJSI010000206">
    <property type="protein sequence ID" value="MBD2534877.1"/>
    <property type="molecule type" value="Genomic_DNA"/>
</dbReference>
<evidence type="ECO:0000256" key="1">
    <source>
        <dbReference type="ARBA" id="ARBA00022723"/>
    </source>
</evidence>
<feature type="chain" id="PRO_5046855626" evidence="2">
    <location>
        <begin position="28"/>
        <end position="179"/>
    </location>
</feature>
<reference evidence="4 5" key="1">
    <citation type="journal article" date="2020" name="ISME J.">
        <title>Comparative genomics reveals insights into cyanobacterial evolution and habitat adaptation.</title>
        <authorList>
            <person name="Chen M.Y."/>
            <person name="Teng W.K."/>
            <person name="Zhao L."/>
            <person name="Hu C.X."/>
            <person name="Zhou Y.K."/>
            <person name="Han B.P."/>
            <person name="Song L.R."/>
            <person name="Shu W.S."/>
        </authorList>
    </citation>
    <scope>NUCLEOTIDE SEQUENCE [LARGE SCALE GENOMIC DNA]</scope>
    <source>
        <strain evidence="4 5">FACHB-838</strain>
    </source>
</reference>
<keyword evidence="2" id="KW-0732">Signal</keyword>
<dbReference type="PANTHER" id="PTHR43048">
    <property type="entry name" value="METHYLMALONYL-COA EPIMERASE"/>
    <property type="match status" value="1"/>
</dbReference>
<evidence type="ECO:0000259" key="3">
    <source>
        <dbReference type="PROSITE" id="PS51819"/>
    </source>
</evidence>
<dbReference type="Pfam" id="PF00903">
    <property type="entry name" value="Glyoxalase"/>
    <property type="match status" value="1"/>
</dbReference>